<dbReference type="EMBL" id="JAFKCV010000008">
    <property type="protein sequence ID" value="MBN7826514.1"/>
    <property type="molecule type" value="Genomic_DNA"/>
</dbReference>
<dbReference type="GO" id="GO:0046872">
    <property type="term" value="F:metal ion binding"/>
    <property type="evidence" value="ECO:0007669"/>
    <property type="project" value="UniProtKB-KW"/>
</dbReference>
<evidence type="ECO:0000256" key="6">
    <source>
        <dbReference type="ARBA" id="ARBA00023002"/>
    </source>
</evidence>
<keyword evidence="3 9" id="KW-0479">Metal-binding</keyword>
<evidence type="ECO:0000259" key="10">
    <source>
        <dbReference type="PROSITE" id="PS51007"/>
    </source>
</evidence>
<dbReference type="PANTHER" id="PTHR30600">
    <property type="entry name" value="CYTOCHROME C PEROXIDASE-RELATED"/>
    <property type="match status" value="1"/>
</dbReference>
<dbReference type="GO" id="GO:0004130">
    <property type="term" value="F:cytochrome-c peroxidase activity"/>
    <property type="evidence" value="ECO:0007669"/>
    <property type="project" value="TreeGrafter"/>
</dbReference>
<accession>A0A939IRW5</accession>
<keyword evidence="7 9" id="KW-0408">Iron</keyword>
<feature type="domain" description="Cytochrome c" evidence="10">
    <location>
        <begin position="204"/>
        <end position="348"/>
    </location>
</feature>
<evidence type="ECO:0000256" key="4">
    <source>
        <dbReference type="ARBA" id="ARBA00022729"/>
    </source>
</evidence>
<dbReference type="PANTHER" id="PTHR30600:SF14">
    <property type="entry name" value="CYTOCHROME C PEROXIDASE"/>
    <property type="match status" value="1"/>
</dbReference>
<sequence>MFRYCWQGLIGIVMLAGCTPAPESDYRWPLPEGFPQPIVPADNAMTAAKVELGRRLFYDANLSANQSQSCASCHQQAFAFAEPRKQAVGSTGEVHRRNSLALVNVAYNSNLTWAHSGLTQIEQQILIPLFGEKPVELGLAGLDQQVLARFDTPVYRQLFERAFAQEPNLDAMVKALASFVRSLVSFDSPFDRYAYQMQDDALSDSAKRGLELFFSERLECHHCHGGFNFSQSSKHAQQMLDIRPFHNTGLYNEDGRGAYPQGDPGLVEISGEDRDRGRFRAPTLRNVAVTAPYMHDGSLATLEEVIDFYAAGGRGAGIASPLKSPFIKGFTLTAQQKQDLMAFLHSLTDEAFLQNPEHGPPPG</sequence>
<comment type="subcellular location">
    <subcellularLocation>
        <location evidence="1">Periplasm</location>
    </subcellularLocation>
</comment>
<feature type="binding site" description="axial binding residue" evidence="9">
    <location>
        <position position="74"/>
    </location>
    <ligand>
        <name>heme c</name>
        <dbReference type="ChEBI" id="CHEBI:61717"/>
        <label>1</label>
    </ligand>
    <ligandPart>
        <name>Fe</name>
        <dbReference type="ChEBI" id="CHEBI:18248"/>
    </ligandPart>
</feature>
<feature type="binding site" description="axial binding residue" evidence="9">
    <location>
        <position position="224"/>
    </location>
    <ligand>
        <name>heme c</name>
        <dbReference type="ChEBI" id="CHEBI:61717"/>
        <label>2</label>
    </ligand>
    <ligandPart>
        <name>Fe</name>
        <dbReference type="ChEBI" id="CHEBI:18248"/>
    </ligandPart>
</feature>
<reference evidence="11" key="1">
    <citation type="submission" date="2021-03" db="EMBL/GenBank/DDBJ databases">
        <title>novel species isolated from a fishpond in China.</title>
        <authorList>
            <person name="Lu H."/>
            <person name="Cai Z."/>
        </authorList>
    </citation>
    <scope>NUCLEOTIDE SEQUENCE</scope>
    <source>
        <strain evidence="11">JCM 30855</strain>
    </source>
</reference>
<feature type="binding site" description="covalent" evidence="8">
    <location>
        <position position="73"/>
    </location>
    <ligand>
        <name>heme c</name>
        <dbReference type="ChEBI" id="CHEBI:61717"/>
        <label>1</label>
    </ligand>
</feature>
<comment type="cofactor">
    <cofactor evidence="8">
        <name>heme</name>
        <dbReference type="ChEBI" id="CHEBI:30413"/>
    </cofactor>
    <text evidence="8">Binds 2 heme groups.</text>
</comment>
<evidence type="ECO:0000256" key="7">
    <source>
        <dbReference type="ARBA" id="ARBA00023004"/>
    </source>
</evidence>
<evidence type="ECO:0000256" key="1">
    <source>
        <dbReference type="ARBA" id="ARBA00004418"/>
    </source>
</evidence>
<keyword evidence="5" id="KW-0574">Periplasm</keyword>
<comment type="PTM">
    <text evidence="8">Binds 2 heme groups per subunit.</text>
</comment>
<dbReference type="RefSeq" id="WP_206574621.1">
    <property type="nucleotide sequence ID" value="NZ_JAFKCV010000008.1"/>
</dbReference>
<evidence type="ECO:0000256" key="3">
    <source>
        <dbReference type="ARBA" id="ARBA00022723"/>
    </source>
</evidence>
<keyword evidence="12" id="KW-1185">Reference proteome</keyword>
<dbReference type="Gene3D" id="1.10.760.10">
    <property type="entry name" value="Cytochrome c-like domain"/>
    <property type="match status" value="2"/>
</dbReference>
<dbReference type="Proteomes" id="UP000664654">
    <property type="component" value="Unassembled WGS sequence"/>
</dbReference>
<dbReference type="AlphaFoldDB" id="A0A939IRW5"/>
<dbReference type="PIRSF" id="PIRSF000294">
    <property type="entry name" value="Cytochrome-c_peroxidase"/>
    <property type="match status" value="1"/>
</dbReference>
<dbReference type="InterPro" id="IPR036909">
    <property type="entry name" value="Cyt_c-like_dom_sf"/>
</dbReference>
<evidence type="ECO:0000256" key="8">
    <source>
        <dbReference type="PIRSR" id="PIRSR000294-1"/>
    </source>
</evidence>
<evidence type="ECO:0000256" key="9">
    <source>
        <dbReference type="PIRSR" id="PIRSR000294-2"/>
    </source>
</evidence>
<keyword evidence="2 8" id="KW-0349">Heme</keyword>
<feature type="binding site" description="covalent" evidence="8">
    <location>
        <position position="220"/>
    </location>
    <ligand>
        <name>heme c</name>
        <dbReference type="ChEBI" id="CHEBI:61717"/>
        <label>2</label>
    </ligand>
</feature>
<dbReference type="InterPro" id="IPR051395">
    <property type="entry name" value="Cytochrome_c_Peroxidase/MauG"/>
</dbReference>
<dbReference type="PROSITE" id="PS51007">
    <property type="entry name" value="CYTC"/>
    <property type="match status" value="1"/>
</dbReference>
<dbReference type="GO" id="GO:0042597">
    <property type="term" value="C:periplasmic space"/>
    <property type="evidence" value="ECO:0007669"/>
    <property type="project" value="UniProtKB-SubCell"/>
</dbReference>
<keyword evidence="6" id="KW-0560">Oxidoreductase</keyword>
<dbReference type="PROSITE" id="PS51257">
    <property type="entry name" value="PROKAR_LIPOPROTEIN"/>
    <property type="match status" value="1"/>
</dbReference>
<organism evidence="11 12">
    <name type="scientific">Bowmanella dokdonensis</name>
    <dbReference type="NCBI Taxonomy" id="751969"/>
    <lineage>
        <taxon>Bacteria</taxon>
        <taxon>Pseudomonadati</taxon>
        <taxon>Pseudomonadota</taxon>
        <taxon>Gammaproteobacteria</taxon>
        <taxon>Alteromonadales</taxon>
        <taxon>Alteromonadaceae</taxon>
        <taxon>Bowmanella</taxon>
    </lineage>
</organism>
<feature type="binding site" description="covalent" evidence="8">
    <location>
        <position position="70"/>
    </location>
    <ligand>
        <name>heme c</name>
        <dbReference type="ChEBI" id="CHEBI:61717"/>
        <label>1</label>
    </ligand>
</feature>
<dbReference type="InterPro" id="IPR009056">
    <property type="entry name" value="Cyt_c-like_dom"/>
</dbReference>
<dbReference type="Pfam" id="PF03150">
    <property type="entry name" value="CCP_MauG"/>
    <property type="match status" value="1"/>
</dbReference>
<dbReference type="GO" id="GO:0009055">
    <property type="term" value="F:electron transfer activity"/>
    <property type="evidence" value="ECO:0007669"/>
    <property type="project" value="InterPro"/>
</dbReference>
<evidence type="ECO:0000256" key="2">
    <source>
        <dbReference type="ARBA" id="ARBA00022617"/>
    </source>
</evidence>
<evidence type="ECO:0000313" key="11">
    <source>
        <dbReference type="EMBL" id="MBN7826514.1"/>
    </source>
</evidence>
<evidence type="ECO:0000313" key="12">
    <source>
        <dbReference type="Proteomes" id="UP000664654"/>
    </source>
</evidence>
<dbReference type="InterPro" id="IPR023929">
    <property type="entry name" value="MbnH-like"/>
</dbReference>
<dbReference type="InterPro" id="IPR004852">
    <property type="entry name" value="Di-haem_cyt_c_peroxidsae"/>
</dbReference>
<gene>
    <name evidence="11" type="ORF">J0A66_14860</name>
</gene>
<protein>
    <submittedName>
        <fullName evidence="11">Di-heme enzyme</fullName>
    </submittedName>
</protein>
<feature type="binding site" description="covalent" evidence="8">
    <location>
        <position position="223"/>
    </location>
    <ligand>
        <name>heme c</name>
        <dbReference type="ChEBI" id="CHEBI:61717"/>
        <label>2</label>
    </ligand>
</feature>
<proteinExistence type="predicted"/>
<dbReference type="NCBIfam" id="TIGR04039">
    <property type="entry name" value="MXAN_0977_Heme2"/>
    <property type="match status" value="1"/>
</dbReference>
<evidence type="ECO:0000256" key="5">
    <source>
        <dbReference type="ARBA" id="ARBA00022764"/>
    </source>
</evidence>
<dbReference type="SUPFAM" id="SSF46626">
    <property type="entry name" value="Cytochrome c"/>
    <property type="match status" value="2"/>
</dbReference>
<keyword evidence="4" id="KW-0732">Signal</keyword>
<dbReference type="InterPro" id="IPR026259">
    <property type="entry name" value="MauG/Cytc_peroxidase"/>
</dbReference>
<name>A0A939IRW5_9ALTE</name>
<comment type="caution">
    <text evidence="11">The sequence shown here is derived from an EMBL/GenBank/DDBJ whole genome shotgun (WGS) entry which is preliminary data.</text>
</comment>
<dbReference type="GO" id="GO:0020037">
    <property type="term" value="F:heme binding"/>
    <property type="evidence" value="ECO:0007669"/>
    <property type="project" value="InterPro"/>
</dbReference>